<dbReference type="Proteomes" id="UP001190700">
    <property type="component" value="Unassembled WGS sequence"/>
</dbReference>
<dbReference type="GO" id="GO:0005737">
    <property type="term" value="C:cytoplasm"/>
    <property type="evidence" value="ECO:0007669"/>
    <property type="project" value="TreeGrafter"/>
</dbReference>
<keyword evidence="6" id="KW-1185">Reference proteome</keyword>
<dbReference type="PROSITE" id="PS50005">
    <property type="entry name" value="TPR"/>
    <property type="match status" value="3"/>
</dbReference>
<feature type="compositionally biased region" description="Low complexity" evidence="4">
    <location>
        <begin position="238"/>
        <end position="253"/>
    </location>
</feature>
<proteinExistence type="inferred from homology"/>
<dbReference type="GO" id="GO:0005680">
    <property type="term" value="C:anaphase-promoting complex"/>
    <property type="evidence" value="ECO:0007669"/>
    <property type="project" value="TreeGrafter"/>
</dbReference>
<sequence>MEAFLAESIHESLNLYLHSNAIFLGERLLAASASEDNAYLLATCYFRNNQANRAYHVLKGFKDPRSRYLFALCCQKLGKLTEAEHALNPGGNDSEVPNGAAGHYLLGLISKMSDRRPTAIQHFTQALALDPFLWSAYEELCVLGADEDAATVLHATDLEALYPQRKDIIHSIPGNQPTTPFELSQPIDREDNPLMTPASDMDIGSPRQRRAVPASSSRGVRVQLEDSSALHPAEPRDFFSPSTFVTPSPSTSSATIIHPLNLAAKPCGGASNRGGGESSSAPAMSTGEPQAPGHRRKFDDEGKLRKVSGRLFAEPQTSSHGLRRSSRISTASGASPGGKPPVSRRFGQSSSQGPQPMQGGENTPVSNRHYAGPSSSRLGLQASAWQPIESGKTFAGATATLALIRILGQGFRQLCTYKCKDAIETLRQLNRQQYATGWVLCTVGRAFFEMVDYAEAEKAFEWARRIDPTRLEGLEVFSTVLWHLKKEVKLSYLAQEAVALDRHSPYAWCVLGNCFSLQKEHETALRFFQRALQAVGGDAIGVLGSDSSGGDISCAQLWQLGVVVGGDAIGVLGSGSSGVLL</sequence>
<keyword evidence="5" id="KW-0132">Cell division</keyword>
<dbReference type="GO" id="GO:0016567">
    <property type="term" value="P:protein ubiquitination"/>
    <property type="evidence" value="ECO:0007669"/>
    <property type="project" value="TreeGrafter"/>
</dbReference>
<dbReference type="GO" id="GO:0051301">
    <property type="term" value="P:cell division"/>
    <property type="evidence" value="ECO:0007669"/>
    <property type="project" value="UniProtKB-KW"/>
</dbReference>
<feature type="compositionally biased region" description="Polar residues" evidence="4">
    <location>
        <begin position="173"/>
        <end position="182"/>
    </location>
</feature>
<feature type="repeat" description="TPR" evidence="3">
    <location>
        <begin position="437"/>
        <end position="470"/>
    </location>
</feature>
<evidence type="ECO:0000313" key="5">
    <source>
        <dbReference type="EMBL" id="KAK3253651.1"/>
    </source>
</evidence>
<keyword evidence="5" id="KW-0131">Cell cycle</keyword>
<dbReference type="PANTHER" id="PTHR12558">
    <property type="entry name" value="CELL DIVISION CYCLE 16,23,27"/>
    <property type="match status" value="1"/>
</dbReference>
<dbReference type="Pfam" id="PF12895">
    <property type="entry name" value="ANAPC3"/>
    <property type="match status" value="1"/>
</dbReference>
<reference evidence="5 6" key="1">
    <citation type="journal article" date="2015" name="Genome Biol. Evol.">
        <title>Comparative Genomics of a Bacterivorous Green Alga Reveals Evolutionary Causalities and Consequences of Phago-Mixotrophic Mode of Nutrition.</title>
        <authorList>
            <person name="Burns J.A."/>
            <person name="Paasch A."/>
            <person name="Narechania A."/>
            <person name="Kim E."/>
        </authorList>
    </citation>
    <scope>NUCLEOTIDE SEQUENCE [LARGE SCALE GENOMIC DNA]</scope>
    <source>
        <strain evidence="5 6">PLY_AMNH</strain>
    </source>
</reference>
<dbReference type="InterPro" id="IPR011990">
    <property type="entry name" value="TPR-like_helical_dom_sf"/>
</dbReference>
<feature type="region of interest" description="Disordered" evidence="4">
    <location>
        <begin position="267"/>
        <end position="376"/>
    </location>
</feature>
<keyword evidence="1 3" id="KW-0802">TPR repeat</keyword>
<feature type="repeat" description="TPR" evidence="3">
    <location>
        <begin position="505"/>
        <end position="538"/>
    </location>
</feature>
<feature type="repeat" description="TPR" evidence="3">
    <location>
        <begin position="100"/>
        <end position="133"/>
    </location>
</feature>
<evidence type="ECO:0000256" key="3">
    <source>
        <dbReference type="PROSITE-ProRule" id="PRU00339"/>
    </source>
</evidence>
<dbReference type="PANTHER" id="PTHR12558:SF13">
    <property type="entry name" value="CELL DIVISION CYCLE PROTEIN 27 HOMOLOG"/>
    <property type="match status" value="1"/>
</dbReference>
<dbReference type="InterPro" id="IPR019734">
    <property type="entry name" value="TPR_rpt"/>
</dbReference>
<evidence type="ECO:0000256" key="2">
    <source>
        <dbReference type="ARBA" id="ARBA00038210"/>
    </source>
</evidence>
<evidence type="ECO:0000256" key="1">
    <source>
        <dbReference type="ARBA" id="ARBA00022803"/>
    </source>
</evidence>
<feature type="region of interest" description="Disordered" evidence="4">
    <location>
        <begin position="170"/>
        <end position="253"/>
    </location>
</feature>
<dbReference type="Gene3D" id="1.25.40.10">
    <property type="entry name" value="Tetratricopeptide repeat domain"/>
    <property type="match status" value="3"/>
</dbReference>
<comment type="similarity">
    <text evidence="2">Belongs to the APC3/CDC27 family.</text>
</comment>
<evidence type="ECO:0000256" key="4">
    <source>
        <dbReference type="SAM" id="MobiDB-lite"/>
    </source>
</evidence>
<dbReference type="GO" id="GO:0031145">
    <property type="term" value="P:anaphase-promoting complex-dependent catabolic process"/>
    <property type="evidence" value="ECO:0007669"/>
    <property type="project" value="TreeGrafter"/>
</dbReference>
<dbReference type="SMART" id="SM00028">
    <property type="entry name" value="TPR"/>
    <property type="match status" value="3"/>
</dbReference>
<organism evidence="5 6">
    <name type="scientific">Cymbomonas tetramitiformis</name>
    <dbReference type="NCBI Taxonomy" id="36881"/>
    <lineage>
        <taxon>Eukaryota</taxon>
        <taxon>Viridiplantae</taxon>
        <taxon>Chlorophyta</taxon>
        <taxon>Pyramimonadophyceae</taxon>
        <taxon>Pyramimonadales</taxon>
        <taxon>Pyramimonadaceae</taxon>
        <taxon>Cymbomonas</taxon>
    </lineage>
</organism>
<evidence type="ECO:0000313" key="6">
    <source>
        <dbReference type="Proteomes" id="UP001190700"/>
    </source>
</evidence>
<accession>A0AAE0CEN5</accession>
<dbReference type="SUPFAM" id="SSF48452">
    <property type="entry name" value="TPR-like"/>
    <property type="match status" value="2"/>
</dbReference>
<protein>
    <submittedName>
        <fullName evidence="5">Cell division cycle protein 27</fullName>
    </submittedName>
</protein>
<dbReference type="GO" id="GO:0007091">
    <property type="term" value="P:metaphase/anaphase transition of mitotic cell cycle"/>
    <property type="evidence" value="ECO:0007669"/>
    <property type="project" value="TreeGrafter"/>
</dbReference>
<comment type="caution">
    <text evidence="5">The sequence shown here is derived from an EMBL/GenBank/DDBJ whole genome shotgun (WGS) entry which is preliminary data.</text>
</comment>
<name>A0AAE0CEN5_9CHLO</name>
<gene>
    <name evidence="5" type="ORF">CYMTET_37103</name>
</gene>
<dbReference type="EMBL" id="LGRX02024703">
    <property type="protein sequence ID" value="KAK3253651.1"/>
    <property type="molecule type" value="Genomic_DNA"/>
</dbReference>
<feature type="compositionally biased region" description="Low complexity" evidence="4">
    <location>
        <begin position="347"/>
        <end position="360"/>
    </location>
</feature>
<dbReference type="AlphaFoldDB" id="A0AAE0CEN5"/>